<dbReference type="CDD" id="cd12810">
    <property type="entry name" value="Esterase_713_like-3"/>
    <property type="match status" value="1"/>
</dbReference>
<feature type="domain" description="AB hydrolase-1" evidence="1">
    <location>
        <begin position="91"/>
        <end position="276"/>
    </location>
</feature>
<dbReference type="Proteomes" id="UP001589645">
    <property type="component" value="Unassembled WGS sequence"/>
</dbReference>
<dbReference type="RefSeq" id="WP_390190424.1">
    <property type="nucleotide sequence ID" value="NZ_JBHMEP010000001.1"/>
</dbReference>
<dbReference type="InterPro" id="IPR000073">
    <property type="entry name" value="AB_hydrolase_1"/>
</dbReference>
<dbReference type="GO" id="GO:0016787">
    <property type="term" value="F:hydrolase activity"/>
    <property type="evidence" value="ECO:0007669"/>
    <property type="project" value="UniProtKB-KW"/>
</dbReference>
<organism evidence="2 3">
    <name type="scientific">Vibrio olivae</name>
    <dbReference type="NCBI Taxonomy" id="1243002"/>
    <lineage>
        <taxon>Bacteria</taxon>
        <taxon>Pseudomonadati</taxon>
        <taxon>Pseudomonadota</taxon>
        <taxon>Gammaproteobacteria</taxon>
        <taxon>Vibrionales</taxon>
        <taxon>Vibrionaceae</taxon>
        <taxon>Vibrio</taxon>
    </lineage>
</organism>
<accession>A0ABV5HJV3</accession>
<comment type="caution">
    <text evidence="2">The sequence shown here is derived from an EMBL/GenBank/DDBJ whole genome shotgun (WGS) entry which is preliminary data.</text>
</comment>
<reference evidence="2 3" key="1">
    <citation type="submission" date="2024-09" db="EMBL/GenBank/DDBJ databases">
        <authorList>
            <person name="Sun Q."/>
            <person name="Mori K."/>
        </authorList>
    </citation>
    <scope>NUCLEOTIDE SEQUENCE [LARGE SCALE GENOMIC DNA]</scope>
    <source>
        <strain evidence="2 3">CECT 8064</strain>
    </source>
</reference>
<dbReference type="PANTHER" id="PTHR43194:SF4">
    <property type="entry name" value="AB HYDROLASE-1 DOMAIN-CONTAINING PROTEIN"/>
    <property type="match status" value="1"/>
</dbReference>
<proteinExistence type="predicted"/>
<evidence type="ECO:0000259" key="1">
    <source>
        <dbReference type="Pfam" id="PF12697"/>
    </source>
</evidence>
<dbReference type="InterPro" id="IPR050228">
    <property type="entry name" value="Carboxylesterase_BioH"/>
</dbReference>
<keyword evidence="2" id="KW-0378">Hydrolase</keyword>
<dbReference type="Pfam" id="PF12697">
    <property type="entry name" value="Abhydrolase_6"/>
    <property type="match status" value="1"/>
</dbReference>
<name>A0ABV5HJV3_9VIBR</name>
<evidence type="ECO:0000313" key="2">
    <source>
        <dbReference type="EMBL" id="MFB9134495.1"/>
    </source>
</evidence>
<dbReference type="EMBL" id="JBHMEP010000001">
    <property type="protein sequence ID" value="MFB9134495.1"/>
    <property type="molecule type" value="Genomic_DNA"/>
</dbReference>
<evidence type="ECO:0000313" key="3">
    <source>
        <dbReference type="Proteomes" id="UP001589645"/>
    </source>
</evidence>
<protein>
    <submittedName>
        <fullName evidence="2">Alpha/beta fold hydrolase</fullName>
    </submittedName>
</protein>
<dbReference type="PANTHER" id="PTHR43194">
    <property type="entry name" value="HYDROLASE ALPHA/BETA FOLD FAMILY"/>
    <property type="match status" value="1"/>
</dbReference>
<sequence>MVNNKALNSVVALCLFALLSGCTTKPSENNIALETITLKTQGSFAVGGSTVKHSGTFSEENFLAPEGQTAYGDHAYTFYQIPLHAHKYPLVFQHGGAQTKRTWESTPDGRDGFQNIFLKKDYSVYLVDQPRMGEAGLATKADDGMNPWAGNPLYADKTLFLLSRVGDQNGVFKNSQFPDDPASIDAFQRSWNPYSGELDNDLNAKTLAQLFTKIGPGILITHSMGGTIGWRTPFYTENVKAIVAYEPGGTPFIFPENEMPTPVSTTFAPLAASALGVPMNDFLKLTQIPIILYYGDYIADKATSAVGPDKWRSEYEMAKQFVAAVNRHGGDATLVHLPDIGIKGNSHFLMAEKNNLQLADLMSQWLHSKGLDK</sequence>
<dbReference type="InterPro" id="IPR029058">
    <property type="entry name" value="AB_hydrolase_fold"/>
</dbReference>
<gene>
    <name evidence="2" type="ORF">ACFFUV_05850</name>
</gene>
<dbReference type="Gene3D" id="3.40.50.1820">
    <property type="entry name" value="alpha/beta hydrolase"/>
    <property type="match status" value="1"/>
</dbReference>
<dbReference type="PROSITE" id="PS51257">
    <property type="entry name" value="PROKAR_LIPOPROTEIN"/>
    <property type="match status" value="1"/>
</dbReference>
<keyword evidence="3" id="KW-1185">Reference proteome</keyword>
<dbReference type="SUPFAM" id="SSF53474">
    <property type="entry name" value="alpha/beta-Hydrolases"/>
    <property type="match status" value="1"/>
</dbReference>